<dbReference type="RefSeq" id="WP_157308465.1">
    <property type="nucleotide sequence ID" value="NZ_WRXN01000011.1"/>
</dbReference>
<evidence type="ECO:0000313" key="2">
    <source>
        <dbReference type="Proteomes" id="UP000461730"/>
    </source>
</evidence>
<evidence type="ECO:0008006" key="3">
    <source>
        <dbReference type="Google" id="ProtNLM"/>
    </source>
</evidence>
<dbReference type="EMBL" id="WRXN01000011">
    <property type="protein sequence ID" value="MVT11040.1"/>
    <property type="molecule type" value="Genomic_DNA"/>
</dbReference>
<dbReference type="Proteomes" id="UP000461730">
    <property type="component" value="Unassembled WGS sequence"/>
</dbReference>
<sequence length="134" mass="15342">MSLTPELKAHFLNLYHMALADSHVDIKELEMLYRIGEARGVSRSDIDTLLLQPGQPEFSPPETVLEKIDCLYDLSLIAWADGILDEEEKETLMRYCIRFGFKDENITQICEFLLDEAAKNTPKHQILSTVSQNL</sequence>
<proteinExistence type="predicted"/>
<dbReference type="AlphaFoldDB" id="A0A7K1U9S8"/>
<comment type="caution">
    <text evidence="1">The sequence shown here is derived from an EMBL/GenBank/DDBJ whole genome shotgun (WGS) entry which is preliminary data.</text>
</comment>
<name>A0A7K1U9S8_9BACT</name>
<keyword evidence="2" id="KW-1185">Reference proteome</keyword>
<organism evidence="1 2">
    <name type="scientific">Chitinophaga tropicalis</name>
    <dbReference type="NCBI Taxonomy" id="2683588"/>
    <lineage>
        <taxon>Bacteria</taxon>
        <taxon>Pseudomonadati</taxon>
        <taxon>Bacteroidota</taxon>
        <taxon>Chitinophagia</taxon>
        <taxon>Chitinophagales</taxon>
        <taxon>Chitinophagaceae</taxon>
        <taxon>Chitinophaga</taxon>
    </lineage>
</organism>
<protein>
    <recommendedName>
        <fullName evidence="3">TerB family tellurite resistance protein</fullName>
    </recommendedName>
</protein>
<gene>
    <name evidence="1" type="ORF">GO493_22420</name>
</gene>
<dbReference type="CDD" id="cd07177">
    <property type="entry name" value="terB_like"/>
    <property type="match status" value="1"/>
</dbReference>
<dbReference type="Gene3D" id="1.10.3680.10">
    <property type="entry name" value="TerB-like"/>
    <property type="match status" value="1"/>
</dbReference>
<dbReference type="InterPro" id="IPR029024">
    <property type="entry name" value="TerB-like"/>
</dbReference>
<dbReference type="SUPFAM" id="SSF158682">
    <property type="entry name" value="TerB-like"/>
    <property type="match status" value="1"/>
</dbReference>
<evidence type="ECO:0000313" key="1">
    <source>
        <dbReference type="EMBL" id="MVT11040.1"/>
    </source>
</evidence>
<reference evidence="1 2" key="1">
    <citation type="submission" date="2019-12" db="EMBL/GenBank/DDBJ databases">
        <title>Chitinophaga sp. strain ysch24 (GDMCC 1.1355), whole genome shotgun sequence.</title>
        <authorList>
            <person name="Zhang X."/>
        </authorList>
    </citation>
    <scope>NUCLEOTIDE SEQUENCE [LARGE SCALE GENOMIC DNA]</scope>
    <source>
        <strain evidence="2">ysch24</strain>
    </source>
</reference>
<accession>A0A7K1U9S8</accession>